<evidence type="ECO:0000313" key="1">
    <source>
        <dbReference type="EMBL" id="GFA64523.1"/>
    </source>
</evidence>
<accession>A0A699JYC5</accession>
<comment type="caution">
    <text evidence="1">The sequence shown here is derived from an EMBL/GenBank/DDBJ whole genome shotgun (WGS) entry which is preliminary data.</text>
</comment>
<name>A0A699JYC5_TANCI</name>
<dbReference type="EMBL" id="BKCJ010461049">
    <property type="protein sequence ID" value="GFA64523.1"/>
    <property type="molecule type" value="Genomic_DNA"/>
</dbReference>
<organism evidence="1">
    <name type="scientific">Tanacetum cinerariifolium</name>
    <name type="common">Dalmatian daisy</name>
    <name type="synonym">Chrysanthemum cinerariifolium</name>
    <dbReference type="NCBI Taxonomy" id="118510"/>
    <lineage>
        <taxon>Eukaryota</taxon>
        <taxon>Viridiplantae</taxon>
        <taxon>Streptophyta</taxon>
        <taxon>Embryophyta</taxon>
        <taxon>Tracheophyta</taxon>
        <taxon>Spermatophyta</taxon>
        <taxon>Magnoliopsida</taxon>
        <taxon>eudicotyledons</taxon>
        <taxon>Gunneridae</taxon>
        <taxon>Pentapetalae</taxon>
        <taxon>asterids</taxon>
        <taxon>campanulids</taxon>
        <taxon>Asterales</taxon>
        <taxon>Asteraceae</taxon>
        <taxon>Asteroideae</taxon>
        <taxon>Anthemideae</taxon>
        <taxon>Anthemidinae</taxon>
        <taxon>Tanacetum</taxon>
    </lineage>
</organism>
<dbReference type="AlphaFoldDB" id="A0A699JYC5"/>
<proteinExistence type="predicted"/>
<sequence length="237" mass="25574">MWAVLAVPVISGGRSAYQGAAPSVADPFPRYGEFSKSDAERLCEVAIALHNPPPNLLYTVGLSHSWKYAEHVSELKGPDGKGCKVAVGNRNCLPAGTVRLTHTTPSAARLEDIPPKTREMDIAELPCRNVLAEKEKKCKKAEAKAAVEADASGNMEKTVGKKRPLEALAKEAYVYKNASAARLDTLRNHIDEQGTPRHNDNVNEPLVNEGVNLEHGDENIIDEGHGDNVGGLFGLHI</sequence>
<gene>
    <name evidence="1" type="ORF">Tci_636495</name>
</gene>
<protein>
    <submittedName>
        <fullName evidence="1">Uncharacterized protein</fullName>
    </submittedName>
</protein>
<reference evidence="1" key="1">
    <citation type="journal article" date="2019" name="Sci. Rep.">
        <title>Draft genome of Tanacetum cinerariifolium, the natural source of mosquito coil.</title>
        <authorList>
            <person name="Yamashiro T."/>
            <person name="Shiraishi A."/>
            <person name="Satake H."/>
            <person name="Nakayama K."/>
        </authorList>
    </citation>
    <scope>NUCLEOTIDE SEQUENCE</scope>
</reference>